<dbReference type="Proteomes" id="UP000033203">
    <property type="component" value="Unassembled WGS sequence"/>
</dbReference>
<organism evidence="1 2">
    <name type="scientific">Sphingomonas melonis</name>
    <dbReference type="NCBI Taxonomy" id="152682"/>
    <lineage>
        <taxon>Bacteria</taxon>
        <taxon>Pseudomonadati</taxon>
        <taxon>Pseudomonadota</taxon>
        <taxon>Alphaproteobacteria</taxon>
        <taxon>Sphingomonadales</taxon>
        <taxon>Sphingomonadaceae</taxon>
        <taxon>Sphingomonas</taxon>
    </lineage>
</organism>
<comment type="caution">
    <text evidence="1">The sequence shown here is derived from an EMBL/GenBank/DDBJ whole genome shotgun (WGS) entry which is preliminary data.</text>
</comment>
<proteinExistence type="predicted"/>
<evidence type="ECO:0008006" key="3">
    <source>
        <dbReference type="Google" id="ProtNLM"/>
    </source>
</evidence>
<sequence length="216" mass="22316">MAEELLIDTDVLMKLVGYRMADHAVGIAEAADMVPSMLGAARFMLANHVARSRRIADRPAAAAHLGAILPQLTELEPTQEETALAAEIEAAAVAADLAVDGGESQLAAMMAMRGGSLLLTGDKRAVAALGALGRDLPPNRVACFEQMLRSLVDVLGPGCVRAAVCCEPALDKAVTLACSCASTAEVDPRDGLASYVENLRSLAPTLLKQGPGIVGS</sequence>
<gene>
    <name evidence="1" type="ORF">SR41_16645</name>
</gene>
<evidence type="ECO:0000313" key="2">
    <source>
        <dbReference type="Proteomes" id="UP000033203"/>
    </source>
</evidence>
<dbReference type="AlphaFoldDB" id="A0A0D1M5A9"/>
<dbReference type="EMBL" id="JXTP01000090">
    <property type="protein sequence ID" value="KIU26007.1"/>
    <property type="molecule type" value="Genomic_DNA"/>
</dbReference>
<dbReference type="PATRIC" id="fig|1549858.7.peg.3524"/>
<protein>
    <recommendedName>
        <fullName evidence="3">PIN domain-containing protein</fullName>
    </recommendedName>
</protein>
<accession>A0A0D1M5A9</accession>
<name>A0A0D1M5A9_9SPHN</name>
<evidence type="ECO:0000313" key="1">
    <source>
        <dbReference type="EMBL" id="KIU26007.1"/>
    </source>
</evidence>
<reference evidence="1 2" key="1">
    <citation type="submission" date="2015-01" db="EMBL/GenBank/DDBJ databases">
        <title>Genome of Sphingomonas taxi strain 30a.</title>
        <authorList>
            <person name="Eevers N."/>
            <person name="Van Hamme J."/>
            <person name="Bottos E."/>
            <person name="Weyens N."/>
            <person name="Vangronsveld J."/>
        </authorList>
    </citation>
    <scope>NUCLEOTIDE SEQUENCE [LARGE SCALE GENOMIC DNA]</scope>
    <source>
        <strain evidence="1 2">30a</strain>
    </source>
</reference>